<keyword evidence="2" id="KW-0964">Secreted</keyword>
<dbReference type="Proteomes" id="UP000789390">
    <property type="component" value="Unassembled WGS sequence"/>
</dbReference>
<keyword evidence="8" id="KW-1185">Reference proteome</keyword>
<keyword evidence="3" id="KW-1015">Disulfide bond</keyword>
<dbReference type="PANTHER" id="PTHR24252:SF7">
    <property type="entry name" value="HYALIN"/>
    <property type="match status" value="1"/>
</dbReference>
<dbReference type="InterPro" id="IPR001254">
    <property type="entry name" value="Trypsin_dom"/>
</dbReference>
<feature type="domain" description="Peptidase S1" evidence="6">
    <location>
        <begin position="155"/>
        <end position="395"/>
    </location>
</feature>
<comment type="caution">
    <text evidence="7">The sequence shown here is derived from an EMBL/GenBank/DDBJ whole genome shotgun (WGS) entry which is preliminary data.</text>
</comment>
<dbReference type="OrthoDB" id="8440449at2759"/>
<proteinExistence type="predicted"/>
<feature type="transmembrane region" description="Helical" evidence="5">
    <location>
        <begin position="21"/>
        <end position="41"/>
    </location>
</feature>
<dbReference type="PRINTS" id="PR00722">
    <property type="entry name" value="CHYMOTRYPSIN"/>
</dbReference>
<evidence type="ECO:0000259" key="6">
    <source>
        <dbReference type="PROSITE" id="PS50240"/>
    </source>
</evidence>
<dbReference type="InterPro" id="IPR033116">
    <property type="entry name" value="TRYPSIN_SER"/>
</dbReference>
<keyword evidence="5" id="KW-0472">Membrane</keyword>
<comment type="subcellular location">
    <subcellularLocation>
        <location evidence="1">Secreted</location>
    </subcellularLocation>
</comment>
<dbReference type="FunFam" id="2.40.10.10:FF:000038">
    <property type="entry name" value="Serine protease"/>
    <property type="match status" value="1"/>
</dbReference>
<keyword evidence="5" id="KW-1133">Transmembrane helix</keyword>
<dbReference type="AlphaFoldDB" id="A0A8J2RTC5"/>
<evidence type="ECO:0000256" key="3">
    <source>
        <dbReference type="ARBA" id="ARBA00023157"/>
    </source>
</evidence>
<evidence type="ECO:0000256" key="2">
    <source>
        <dbReference type="ARBA" id="ARBA00022525"/>
    </source>
</evidence>
<dbReference type="GO" id="GO:0006508">
    <property type="term" value="P:proteolysis"/>
    <property type="evidence" value="ECO:0007669"/>
    <property type="project" value="UniProtKB-KW"/>
</dbReference>
<dbReference type="SUPFAM" id="SSF50494">
    <property type="entry name" value="Trypsin-like serine proteases"/>
    <property type="match status" value="1"/>
</dbReference>
<dbReference type="GO" id="GO:0004252">
    <property type="term" value="F:serine-type endopeptidase activity"/>
    <property type="evidence" value="ECO:0007669"/>
    <property type="project" value="InterPro"/>
</dbReference>
<dbReference type="SMART" id="SM00020">
    <property type="entry name" value="Tryp_SPc"/>
    <property type="match status" value="1"/>
</dbReference>
<dbReference type="PROSITE" id="PS00134">
    <property type="entry name" value="TRYPSIN_HIS"/>
    <property type="match status" value="1"/>
</dbReference>
<dbReference type="EMBL" id="CAKKLH010000280">
    <property type="protein sequence ID" value="CAH0107896.1"/>
    <property type="molecule type" value="Genomic_DNA"/>
</dbReference>
<dbReference type="Gene3D" id="2.40.10.10">
    <property type="entry name" value="Trypsin-like serine proteases"/>
    <property type="match status" value="1"/>
</dbReference>
<evidence type="ECO:0000256" key="1">
    <source>
        <dbReference type="ARBA" id="ARBA00004613"/>
    </source>
</evidence>
<dbReference type="GO" id="GO:0005576">
    <property type="term" value="C:extracellular region"/>
    <property type="evidence" value="ECO:0007669"/>
    <property type="project" value="UniProtKB-SubCell"/>
</dbReference>
<dbReference type="InterPro" id="IPR009003">
    <property type="entry name" value="Peptidase_S1_PA"/>
</dbReference>
<name>A0A8J2RTC5_9CRUS</name>
<keyword evidence="4" id="KW-0645">Protease</keyword>
<reference evidence="7" key="1">
    <citation type="submission" date="2021-11" db="EMBL/GenBank/DDBJ databases">
        <authorList>
            <person name="Schell T."/>
        </authorList>
    </citation>
    <scope>NUCLEOTIDE SEQUENCE</scope>
    <source>
        <strain evidence="7">M5</strain>
    </source>
</reference>
<dbReference type="CDD" id="cd00190">
    <property type="entry name" value="Tryp_SPc"/>
    <property type="match status" value="1"/>
</dbReference>
<organism evidence="7 8">
    <name type="scientific">Daphnia galeata</name>
    <dbReference type="NCBI Taxonomy" id="27404"/>
    <lineage>
        <taxon>Eukaryota</taxon>
        <taxon>Metazoa</taxon>
        <taxon>Ecdysozoa</taxon>
        <taxon>Arthropoda</taxon>
        <taxon>Crustacea</taxon>
        <taxon>Branchiopoda</taxon>
        <taxon>Diplostraca</taxon>
        <taxon>Cladocera</taxon>
        <taxon>Anomopoda</taxon>
        <taxon>Daphniidae</taxon>
        <taxon>Daphnia</taxon>
    </lineage>
</organism>
<accession>A0A8J2RTC5</accession>
<dbReference type="InterPro" id="IPR001314">
    <property type="entry name" value="Peptidase_S1A"/>
</dbReference>
<keyword evidence="4" id="KW-0378">Hydrolase</keyword>
<dbReference type="PANTHER" id="PTHR24252">
    <property type="entry name" value="ACROSIN-RELATED"/>
    <property type="match status" value="1"/>
</dbReference>
<keyword evidence="4" id="KW-0720">Serine protease</keyword>
<keyword evidence="5" id="KW-0812">Transmembrane</keyword>
<gene>
    <name evidence="7" type="ORF">DGAL_LOCUS11235</name>
</gene>
<evidence type="ECO:0000313" key="7">
    <source>
        <dbReference type="EMBL" id="CAH0107896.1"/>
    </source>
</evidence>
<protein>
    <recommendedName>
        <fullName evidence="6">Peptidase S1 domain-containing protein</fullName>
    </recommendedName>
</protein>
<dbReference type="InterPro" id="IPR043504">
    <property type="entry name" value="Peptidase_S1_PA_chymotrypsin"/>
</dbReference>
<sequence>MTKKLIISSNAKTMGLAPHLAVFYFAVVHLLVFSSICPVSSRIYETNDAVIIEVDDTRSKNLPVEPSIRSARSSIYYGNPAAIPIPYALNPYYAGLYQQQPNFPFWPYVLLKPASSSVSDVEDETETFPESKQQNIPCGVGPNSPPQRNTPTVGIVGGSEAVPNSWPFLVGMRLSGGNVMCGGSLISPTRVLTAAHCVNELTASDVDSLLVSLGMHVAGNNGASSDDAQMARRVTRIVYHRDYNTKTHYNDIALLWIDPPVSYSKDISPVCLPPFNNRADQFVGKDAAIMGWGTLSSGGDQPNVLQQATVQVISNADCNAQYSGNIRNQQICAAAPGKDTCQGDSGGPMVVQATAGSTSWTQVGVVSYGKGCADPDYAGVYASVAFFRNWINTYD</sequence>
<dbReference type="Pfam" id="PF00089">
    <property type="entry name" value="Trypsin"/>
    <property type="match status" value="1"/>
</dbReference>
<evidence type="ECO:0000256" key="5">
    <source>
        <dbReference type="SAM" id="Phobius"/>
    </source>
</evidence>
<dbReference type="PROSITE" id="PS50240">
    <property type="entry name" value="TRYPSIN_DOM"/>
    <property type="match status" value="1"/>
</dbReference>
<dbReference type="InterPro" id="IPR018114">
    <property type="entry name" value="TRYPSIN_HIS"/>
</dbReference>
<evidence type="ECO:0000313" key="8">
    <source>
        <dbReference type="Proteomes" id="UP000789390"/>
    </source>
</evidence>
<evidence type="ECO:0000256" key="4">
    <source>
        <dbReference type="RuleBase" id="RU363034"/>
    </source>
</evidence>
<dbReference type="PROSITE" id="PS00135">
    <property type="entry name" value="TRYPSIN_SER"/>
    <property type="match status" value="1"/>
</dbReference>